<feature type="domain" description="C4-type zinc ribbon" evidence="2">
    <location>
        <begin position="226"/>
        <end position="260"/>
    </location>
</feature>
<comment type="caution">
    <text evidence="3">The sequence shown here is derived from an EMBL/GenBank/DDBJ whole genome shotgun (WGS) entry which is preliminary data.</text>
</comment>
<dbReference type="Gene3D" id="1.10.287.1490">
    <property type="match status" value="1"/>
</dbReference>
<dbReference type="Proteomes" id="UP000285278">
    <property type="component" value="Unassembled WGS sequence"/>
</dbReference>
<accession>A0A418Q7D1</accession>
<dbReference type="STRING" id="1451189.CFAL_04050"/>
<dbReference type="AlphaFoldDB" id="A0A418Q7D1"/>
<reference evidence="3 4" key="1">
    <citation type="submission" date="2018-09" db="EMBL/GenBank/DDBJ databases">
        <title>Optimization and identification of Corynebacterium falsenii FN1-14 from fish paste.</title>
        <authorList>
            <person name="Daroonpunt R."/>
            <person name="Tanasupawat S."/>
        </authorList>
    </citation>
    <scope>NUCLEOTIDE SEQUENCE [LARGE SCALE GENOMIC DNA]</scope>
    <source>
        <strain evidence="3 4">FN1-14</strain>
    </source>
</reference>
<evidence type="ECO:0000313" key="4">
    <source>
        <dbReference type="Proteomes" id="UP000285278"/>
    </source>
</evidence>
<dbReference type="EMBL" id="QXJK01000004">
    <property type="protein sequence ID" value="RIX35207.1"/>
    <property type="molecule type" value="Genomic_DNA"/>
</dbReference>
<dbReference type="OrthoDB" id="9784388at2"/>
<gene>
    <name evidence="3" type="ORF">D3M95_04900</name>
</gene>
<dbReference type="Pfam" id="PF02591">
    <property type="entry name" value="Zn_ribbon_9"/>
    <property type="match status" value="1"/>
</dbReference>
<name>A0A418Q7D1_9CORY</name>
<proteinExistence type="predicted"/>
<keyword evidence="1" id="KW-0175">Coiled coil</keyword>
<evidence type="ECO:0000256" key="1">
    <source>
        <dbReference type="SAM" id="Coils"/>
    </source>
</evidence>
<evidence type="ECO:0000313" key="3">
    <source>
        <dbReference type="EMBL" id="RIX35207.1"/>
    </source>
</evidence>
<evidence type="ECO:0000259" key="2">
    <source>
        <dbReference type="Pfam" id="PF02591"/>
    </source>
</evidence>
<keyword evidence="4" id="KW-1185">Reference proteome</keyword>
<feature type="coiled-coil region" evidence="1">
    <location>
        <begin position="58"/>
        <end position="96"/>
    </location>
</feature>
<sequence>MRCDPEYKPYLAQLAASDDEISVLEARLNSLPEQARLDDLLEKQAQRRQQVALRRSSAREKKQSVERLRQDVGKLRARAKANVKALSAEVDRERRRDLKHDLAATHTRLAVLEERLRKADEVAAMFADEQEESAGTFNSGHLAGPIVTHTSAGEAVGDDTDRDLADAIADARRDVERAQNAIHADIQAATSRAQAARRKICQHVLDAYDRQRAEHGVGAAELKGRTCQGCFMELDPAFLREVKNSPADVVLRCPECNVLLLT</sequence>
<organism evidence="3 4">
    <name type="scientific">Corynebacterium falsenii</name>
    <dbReference type="NCBI Taxonomy" id="108486"/>
    <lineage>
        <taxon>Bacteria</taxon>
        <taxon>Bacillati</taxon>
        <taxon>Actinomycetota</taxon>
        <taxon>Actinomycetes</taxon>
        <taxon>Mycobacteriales</taxon>
        <taxon>Corynebacteriaceae</taxon>
        <taxon>Corynebacterium</taxon>
    </lineage>
</organism>
<dbReference type="RefSeq" id="WP_119664588.1">
    <property type="nucleotide sequence ID" value="NZ_QXJK01000004.1"/>
</dbReference>
<protein>
    <recommendedName>
        <fullName evidence="2">C4-type zinc ribbon domain-containing protein</fullName>
    </recommendedName>
</protein>
<dbReference type="InterPro" id="IPR003743">
    <property type="entry name" value="Zf-RING_7"/>
</dbReference>